<organism evidence="6 7">
    <name type="scientific">Crenobacter cavernae</name>
    <dbReference type="NCBI Taxonomy" id="2290923"/>
    <lineage>
        <taxon>Bacteria</taxon>
        <taxon>Pseudomonadati</taxon>
        <taxon>Pseudomonadota</taxon>
        <taxon>Betaproteobacteria</taxon>
        <taxon>Neisseriales</taxon>
        <taxon>Neisseriaceae</taxon>
        <taxon>Crenobacter</taxon>
    </lineage>
</organism>
<dbReference type="InterPro" id="IPR036388">
    <property type="entry name" value="WH-like_DNA-bd_sf"/>
</dbReference>
<dbReference type="InterPro" id="IPR000847">
    <property type="entry name" value="LysR_HTH_N"/>
</dbReference>
<keyword evidence="3" id="KW-0238">DNA-binding</keyword>
<dbReference type="GO" id="GO:0003700">
    <property type="term" value="F:DNA-binding transcription factor activity"/>
    <property type="evidence" value="ECO:0007669"/>
    <property type="project" value="InterPro"/>
</dbReference>
<dbReference type="SUPFAM" id="SSF53850">
    <property type="entry name" value="Periplasmic binding protein-like II"/>
    <property type="match status" value="1"/>
</dbReference>
<dbReference type="PANTHER" id="PTHR30537">
    <property type="entry name" value="HTH-TYPE TRANSCRIPTIONAL REGULATOR"/>
    <property type="match status" value="1"/>
</dbReference>
<evidence type="ECO:0000256" key="4">
    <source>
        <dbReference type="ARBA" id="ARBA00023163"/>
    </source>
</evidence>
<dbReference type="SUPFAM" id="SSF46785">
    <property type="entry name" value="Winged helix' DNA-binding domain"/>
    <property type="match status" value="1"/>
</dbReference>
<dbReference type="OrthoDB" id="9178040at2"/>
<dbReference type="InterPro" id="IPR036390">
    <property type="entry name" value="WH_DNA-bd_sf"/>
</dbReference>
<proteinExistence type="inferred from homology"/>
<evidence type="ECO:0000256" key="3">
    <source>
        <dbReference type="ARBA" id="ARBA00023125"/>
    </source>
</evidence>
<dbReference type="KEGG" id="ccah:DWG20_04965"/>
<evidence type="ECO:0000256" key="1">
    <source>
        <dbReference type="ARBA" id="ARBA00009437"/>
    </source>
</evidence>
<name>A0A345Y4I2_9NEIS</name>
<evidence type="ECO:0000313" key="7">
    <source>
        <dbReference type="Proteomes" id="UP000254537"/>
    </source>
</evidence>
<dbReference type="InterPro" id="IPR005119">
    <property type="entry name" value="LysR_subst-bd"/>
</dbReference>
<dbReference type="Pfam" id="PF03466">
    <property type="entry name" value="LysR_substrate"/>
    <property type="match status" value="1"/>
</dbReference>
<feature type="domain" description="HTH lysR-type" evidence="5">
    <location>
        <begin position="2"/>
        <end position="59"/>
    </location>
</feature>
<accession>A0A345Y4I2</accession>
<dbReference type="Proteomes" id="UP000254537">
    <property type="component" value="Chromosome"/>
</dbReference>
<dbReference type="Gene3D" id="3.40.190.290">
    <property type="match status" value="1"/>
</dbReference>
<dbReference type="PROSITE" id="PS50931">
    <property type="entry name" value="HTH_LYSR"/>
    <property type="match status" value="1"/>
</dbReference>
<dbReference type="InterPro" id="IPR058163">
    <property type="entry name" value="LysR-type_TF_proteobact-type"/>
</dbReference>
<protein>
    <submittedName>
        <fullName evidence="6">LysR family transcriptional regulator</fullName>
    </submittedName>
</protein>
<dbReference type="Pfam" id="PF00126">
    <property type="entry name" value="HTH_1"/>
    <property type="match status" value="1"/>
</dbReference>
<keyword evidence="4" id="KW-0804">Transcription</keyword>
<evidence type="ECO:0000313" key="6">
    <source>
        <dbReference type="EMBL" id="AXK38834.1"/>
    </source>
</evidence>
<dbReference type="AlphaFoldDB" id="A0A345Y4I2"/>
<reference evidence="6 7" key="1">
    <citation type="submission" date="2018-07" db="EMBL/GenBank/DDBJ databases">
        <title>Crenobacter cavernae sp. nov., isolated from a karst cave.</title>
        <authorList>
            <person name="Zhu H."/>
        </authorList>
    </citation>
    <scope>NUCLEOTIDE SEQUENCE [LARGE SCALE GENOMIC DNA]</scope>
    <source>
        <strain evidence="6 7">K1W11S-77</strain>
    </source>
</reference>
<sequence>MLNLNDLRFFVAAVSHGGFAAASRGLGVPKSTVSKRVAELEESLAARLIYRSSRSFTLTDVGRDFYEHARAALIEAEAAEDAVHRRVAEPSGTVRMTASVPTAQWYLAEHLPALARAYPRLHIQLEVSDRMVDVVQEGFDIAVRSHFAPLPNSGLVQRQLAVEPIILVAAPDYLSRHEEVRSPTQLATHNGLMTGTAAGTWQLTGPAGATFRVSPVARMTVNESMVLTGAAIAGLGIVPLPEKMCRPALQAGQLIRVLPDWTAGTVTTTMLMPARRGQLPSVRATVEFLVQCLGNP</sequence>
<evidence type="ECO:0000259" key="5">
    <source>
        <dbReference type="PROSITE" id="PS50931"/>
    </source>
</evidence>
<dbReference type="CDD" id="cd08422">
    <property type="entry name" value="PBP2_CrgA_like"/>
    <property type="match status" value="1"/>
</dbReference>
<evidence type="ECO:0000256" key="2">
    <source>
        <dbReference type="ARBA" id="ARBA00023015"/>
    </source>
</evidence>
<keyword evidence="2" id="KW-0805">Transcription regulation</keyword>
<dbReference type="FunFam" id="1.10.10.10:FF:000001">
    <property type="entry name" value="LysR family transcriptional regulator"/>
    <property type="match status" value="1"/>
</dbReference>
<comment type="similarity">
    <text evidence="1">Belongs to the LysR transcriptional regulatory family.</text>
</comment>
<dbReference type="EMBL" id="CP031337">
    <property type="protein sequence ID" value="AXK38834.1"/>
    <property type="molecule type" value="Genomic_DNA"/>
</dbReference>
<dbReference type="RefSeq" id="WP_115432769.1">
    <property type="nucleotide sequence ID" value="NZ_CP031337.1"/>
</dbReference>
<dbReference type="GO" id="GO:0043565">
    <property type="term" value="F:sequence-specific DNA binding"/>
    <property type="evidence" value="ECO:0007669"/>
    <property type="project" value="TreeGrafter"/>
</dbReference>
<dbReference type="Gene3D" id="1.10.10.10">
    <property type="entry name" value="Winged helix-like DNA-binding domain superfamily/Winged helix DNA-binding domain"/>
    <property type="match status" value="1"/>
</dbReference>
<dbReference type="PANTHER" id="PTHR30537:SF31">
    <property type="entry name" value="TRANSCRIPTIONAL REGULATOR, LYSR FAMILY"/>
    <property type="match status" value="1"/>
</dbReference>
<dbReference type="GO" id="GO:0006351">
    <property type="term" value="P:DNA-templated transcription"/>
    <property type="evidence" value="ECO:0007669"/>
    <property type="project" value="TreeGrafter"/>
</dbReference>
<gene>
    <name evidence="6" type="ORF">DWG20_04965</name>
</gene>